<reference evidence="1 2" key="2">
    <citation type="journal article" date="2021" name="Genomics">
        <title>High-quality reference genome for Clonorchis sinensis.</title>
        <authorList>
            <person name="Young N.D."/>
            <person name="Stroehlein A.J."/>
            <person name="Kinkar L."/>
            <person name="Wang T."/>
            <person name="Sohn W.M."/>
            <person name="Chang B.C.H."/>
            <person name="Kaur P."/>
            <person name="Weisz D."/>
            <person name="Dudchenko O."/>
            <person name="Aiden E.L."/>
            <person name="Korhonen P.K."/>
            <person name="Gasser R.B."/>
        </authorList>
    </citation>
    <scope>NUCLEOTIDE SEQUENCE [LARGE SCALE GENOMIC DNA]</scope>
    <source>
        <strain evidence="1">Cs-k2</strain>
    </source>
</reference>
<name>A0A419Q4U5_CLOSI</name>
<dbReference type="Proteomes" id="UP000286415">
    <property type="component" value="Unassembled WGS sequence"/>
</dbReference>
<dbReference type="EMBL" id="NIRI02000077">
    <property type="protein sequence ID" value="KAG5441593.1"/>
    <property type="molecule type" value="Genomic_DNA"/>
</dbReference>
<proteinExistence type="predicted"/>
<evidence type="ECO:0000313" key="2">
    <source>
        <dbReference type="Proteomes" id="UP000286415"/>
    </source>
</evidence>
<organism evidence="1 2">
    <name type="scientific">Clonorchis sinensis</name>
    <name type="common">Chinese liver fluke</name>
    <dbReference type="NCBI Taxonomy" id="79923"/>
    <lineage>
        <taxon>Eukaryota</taxon>
        <taxon>Metazoa</taxon>
        <taxon>Spiralia</taxon>
        <taxon>Lophotrochozoa</taxon>
        <taxon>Platyhelminthes</taxon>
        <taxon>Trematoda</taxon>
        <taxon>Digenea</taxon>
        <taxon>Opisthorchiida</taxon>
        <taxon>Opisthorchiata</taxon>
        <taxon>Opisthorchiidae</taxon>
        <taxon>Clonorchis</taxon>
    </lineage>
</organism>
<dbReference type="OrthoDB" id="6279011at2759"/>
<gene>
    <name evidence="1" type="ORF">CSKR_113941</name>
</gene>
<reference evidence="1 2" key="1">
    <citation type="journal article" date="2018" name="Biotechnol. Adv.">
        <title>Improved genomic resources and new bioinformatic workflow for the carcinogenic parasite Clonorchis sinensis: Biotechnological implications.</title>
        <authorList>
            <person name="Wang D."/>
            <person name="Korhonen P.K."/>
            <person name="Gasser R.B."/>
            <person name="Young N.D."/>
        </authorList>
    </citation>
    <scope>NUCLEOTIDE SEQUENCE [LARGE SCALE GENOMIC DNA]</scope>
    <source>
        <strain evidence="1">Cs-k2</strain>
    </source>
</reference>
<evidence type="ECO:0000313" key="1">
    <source>
        <dbReference type="EMBL" id="KAG5441593.1"/>
    </source>
</evidence>
<comment type="caution">
    <text evidence="1">The sequence shown here is derived from an EMBL/GenBank/DDBJ whole genome shotgun (WGS) entry which is preliminary data.</text>
</comment>
<keyword evidence="2" id="KW-1185">Reference proteome</keyword>
<accession>A0A419Q4U5</accession>
<protein>
    <submittedName>
        <fullName evidence="1">Uncharacterized protein</fullName>
    </submittedName>
</protein>
<sequence>MLMPERPTNGSVSISTSTMDPFWYVPPDQFAGLVWTNASMLENSQEKLENVNENLFFWVVVAVYSTCVNMVISLLCHLSKCLVMPKPPKMVTQVRLDQQNSGVRRTYYRIPFLNWIMSKAVSRDSGKSSWQCTVRTNCCVYQAVYTCDACHLKRPQSQSSLDYVIRTFDPRGATALEFTGLEKLDSSEAANGKREFELDQPASSLLQVPSRSANRITTKRQNVPILPRVALFFVHLLAVLDIIQVICDYIFPFILRSPQVENMIPSRMRYHLDCHLRIMISMPTRFVVEWTLVVYGVERLITTIRRKPLFRAYPKRVTDHVELNALKVKIGMSLFIVIMFAACSNYFIIVGQPTALIDATGRKYRRLIVSCNIRKEFQQLNTRVLTYVKLFLFTCIPQLITLVCLTSIAFIWSLHRIFFCQTARAHPQTDLCEFDSSNYLFASNMCTAMFCVHGLLRLGFQSLTNLKSISETIMKRSLRQETLIWEPKLAMMRIAFTPTIIFVLLAFLLLERRKGLRESTCSTVKLVPSPLPSAVYSIDENPSHCK</sequence>
<dbReference type="AlphaFoldDB" id="A0A419Q4U5"/>
<dbReference type="InParanoid" id="A0A419Q4U5"/>